<proteinExistence type="predicted"/>
<dbReference type="CDD" id="cd06561">
    <property type="entry name" value="AlkD_like"/>
    <property type="match status" value="1"/>
</dbReference>
<gene>
    <name evidence="1" type="ORF">A2363_01405</name>
</gene>
<evidence type="ECO:0000313" key="1">
    <source>
        <dbReference type="EMBL" id="OGG35137.1"/>
    </source>
</evidence>
<sequence>MAQPIIHDLQQLKDPAKAKVLRRYFKTGKGEYGEGDVFWGLTVPQVRSIAKKYKDLPLADVEKLLHSKVHEFRLTAVIILTYKKLTKNIVDLYLRNTSYINNWDLVDLSSHEILGKFLLDKPHTVLFKLARSANMWERRIAIISTFAFLRNNDTSDTMKLADLLLHDTEDLLHKAVGWALREVGKQDRKLLVDYLSTRYHTMLRTTLRYAIEKFSTEKRQQYLKGTI</sequence>
<dbReference type="AlphaFoldDB" id="A0A1F6BF24"/>
<comment type="caution">
    <text evidence="1">The sequence shown here is derived from an EMBL/GenBank/DDBJ whole genome shotgun (WGS) entry which is preliminary data.</text>
</comment>
<dbReference type="STRING" id="1798401.A2363_01405"/>
<dbReference type="EMBL" id="MFKE01000018">
    <property type="protein sequence ID" value="OGG35137.1"/>
    <property type="molecule type" value="Genomic_DNA"/>
</dbReference>
<organism evidence="1 2">
    <name type="scientific">Candidatus Gottesmanbacteria bacterium RIFOXYB1_FULL_47_11</name>
    <dbReference type="NCBI Taxonomy" id="1798401"/>
    <lineage>
        <taxon>Bacteria</taxon>
        <taxon>Candidatus Gottesmaniibacteriota</taxon>
    </lineage>
</organism>
<dbReference type="Proteomes" id="UP000176186">
    <property type="component" value="Unassembled WGS sequence"/>
</dbReference>
<dbReference type="Gene3D" id="1.25.10.90">
    <property type="match status" value="1"/>
</dbReference>
<dbReference type="InterPro" id="IPR016024">
    <property type="entry name" value="ARM-type_fold"/>
</dbReference>
<dbReference type="PANTHER" id="PTHR34070:SF1">
    <property type="entry name" value="DNA ALKYLATION REPAIR PROTEIN"/>
    <property type="match status" value="1"/>
</dbReference>
<dbReference type="InterPro" id="IPR014825">
    <property type="entry name" value="DNA_alkylation"/>
</dbReference>
<accession>A0A1F6BF24</accession>
<reference evidence="1 2" key="1">
    <citation type="journal article" date="2016" name="Nat. Commun.">
        <title>Thousands of microbial genomes shed light on interconnected biogeochemical processes in an aquifer system.</title>
        <authorList>
            <person name="Anantharaman K."/>
            <person name="Brown C.T."/>
            <person name="Hug L.A."/>
            <person name="Sharon I."/>
            <person name="Castelle C.J."/>
            <person name="Probst A.J."/>
            <person name="Thomas B.C."/>
            <person name="Singh A."/>
            <person name="Wilkins M.J."/>
            <person name="Karaoz U."/>
            <person name="Brodie E.L."/>
            <person name="Williams K.H."/>
            <person name="Hubbard S.S."/>
            <person name="Banfield J.F."/>
        </authorList>
    </citation>
    <scope>NUCLEOTIDE SEQUENCE [LARGE SCALE GENOMIC DNA]</scope>
</reference>
<name>A0A1F6BF24_9BACT</name>
<dbReference type="PANTHER" id="PTHR34070">
    <property type="entry name" value="ARMADILLO-TYPE FOLD"/>
    <property type="match status" value="1"/>
</dbReference>
<dbReference type="SUPFAM" id="SSF48371">
    <property type="entry name" value="ARM repeat"/>
    <property type="match status" value="1"/>
</dbReference>
<evidence type="ECO:0000313" key="2">
    <source>
        <dbReference type="Proteomes" id="UP000176186"/>
    </source>
</evidence>
<dbReference type="Pfam" id="PF08713">
    <property type="entry name" value="DNA_alkylation"/>
    <property type="match status" value="1"/>
</dbReference>
<protein>
    <submittedName>
        <fullName evidence="1">DNA alkylation repair protein</fullName>
    </submittedName>
</protein>